<name>A0A0D1D605_9RHOB</name>
<evidence type="ECO:0000256" key="1">
    <source>
        <dbReference type="SAM" id="MobiDB-lite"/>
    </source>
</evidence>
<feature type="region of interest" description="Disordered" evidence="1">
    <location>
        <begin position="1"/>
        <end position="31"/>
    </location>
</feature>
<dbReference type="Pfam" id="PF02566">
    <property type="entry name" value="OsmC"/>
    <property type="match status" value="1"/>
</dbReference>
<dbReference type="PANTHER" id="PTHR35368:SF1">
    <property type="entry name" value="HYDROPEROXIDE REDUCTASE"/>
    <property type="match status" value="1"/>
</dbReference>
<organism evidence="2 3">
    <name type="scientific">Jannaschia aquimarina</name>
    <dbReference type="NCBI Taxonomy" id="935700"/>
    <lineage>
        <taxon>Bacteria</taxon>
        <taxon>Pseudomonadati</taxon>
        <taxon>Pseudomonadota</taxon>
        <taxon>Alphaproteobacteria</taxon>
        <taxon>Rhodobacterales</taxon>
        <taxon>Roseobacteraceae</taxon>
        <taxon>Jannaschia</taxon>
    </lineage>
</organism>
<dbReference type="Gene3D" id="3.30.300.20">
    <property type="match status" value="1"/>
</dbReference>
<dbReference type="OrthoDB" id="5540854at2"/>
<dbReference type="Proteomes" id="UP000032232">
    <property type="component" value="Unassembled WGS sequence"/>
</dbReference>
<dbReference type="RefSeq" id="WP_043919642.1">
    <property type="nucleotide sequence ID" value="NZ_FZPF01000008.1"/>
</dbReference>
<dbReference type="InterPro" id="IPR003718">
    <property type="entry name" value="OsmC/Ohr_fam"/>
</dbReference>
<dbReference type="STRING" id="935700.jaqu_28520"/>
<dbReference type="InterPro" id="IPR036102">
    <property type="entry name" value="OsmC/Ohrsf"/>
</dbReference>
<dbReference type="SUPFAM" id="SSF82784">
    <property type="entry name" value="OsmC-like"/>
    <property type="match status" value="1"/>
</dbReference>
<accession>A0A0D1D605</accession>
<protein>
    <submittedName>
        <fullName evidence="2">OsmC-like protein</fullName>
    </submittedName>
</protein>
<evidence type="ECO:0000313" key="2">
    <source>
        <dbReference type="EMBL" id="KIT15418.1"/>
    </source>
</evidence>
<keyword evidence="3" id="KW-1185">Reference proteome</keyword>
<comment type="caution">
    <text evidence="2">The sequence shown here is derived from an EMBL/GenBank/DDBJ whole genome shotgun (WGS) entry which is preliminary data.</text>
</comment>
<dbReference type="InterPro" id="IPR052924">
    <property type="entry name" value="OsmC/Ohr_hydroprdx_reductase"/>
</dbReference>
<dbReference type="InterPro" id="IPR015946">
    <property type="entry name" value="KH_dom-like_a/b"/>
</dbReference>
<gene>
    <name evidence="2" type="ORF">jaqu_28520</name>
</gene>
<sequence>MTDDTDFHVGERADAQPRPTAFEAAPFVKSRPPEPTRFEVVLTAEATTRQKKQGEVQVNIPGFSPVRLYCDEQTPVGDDTAPPPLAFMCAGIGFCLMTHLTDIYTARGIAVKGLRLEQRVKFRTNLATMRELGHSTDGAMEHIETHVLIDSDEPQERIRDLMEEAENACMAHFALRNPIPWSSRLVLNGEEIAADEG</sequence>
<proteinExistence type="predicted"/>
<evidence type="ECO:0000313" key="3">
    <source>
        <dbReference type="Proteomes" id="UP000032232"/>
    </source>
</evidence>
<dbReference type="EMBL" id="JYFE01000050">
    <property type="protein sequence ID" value="KIT15418.1"/>
    <property type="molecule type" value="Genomic_DNA"/>
</dbReference>
<reference evidence="2 3" key="1">
    <citation type="submission" date="2015-02" db="EMBL/GenBank/DDBJ databases">
        <title>Genome Sequence of Jannaschia aquimarina DSM28248, a member of the Roseobacter clade.</title>
        <authorList>
            <person name="Voget S."/>
            <person name="Daniel R."/>
        </authorList>
    </citation>
    <scope>NUCLEOTIDE SEQUENCE [LARGE SCALE GENOMIC DNA]</scope>
    <source>
        <strain evidence="2 3">GSW-M26</strain>
    </source>
</reference>
<dbReference type="NCBIfam" id="NF041052">
    <property type="entry name" value="OsmC_like_Se"/>
    <property type="match status" value="1"/>
</dbReference>
<dbReference type="PATRIC" id="fig|935700.4.peg.2952"/>
<feature type="compositionally biased region" description="Basic and acidic residues" evidence="1">
    <location>
        <begin position="1"/>
        <end position="15"/>
    </location>
</feature>
<dbReference type="AlphaFoldDB" id="A0A0D1D605"/>
<dbReference type="PANTHER" id="PTHR35368">
    <property type="entry name" value="HYDROPEROXIDE REDUCTASE"/>
    <property type="match status" value="1"/>
</dbReference>